<comment type="caution">
    <text evidence="3">The sequence shown here is derived from an EMBL/GenBank/DDBJ whole genome shotgun (WGS) entry which is preliminary data.</text>
</comment>
<dbReference type="InterPro" id="IPR000719">
    <property type="entry name" value="Prot_kinase_dom"/>
</dbReference>
<evidence type="ECO:0000256" key="1">
    <source>
        <dbReference type="SAM" id="MobiDB-lite"/>
    </source>
</evidence>
<evidence type="ECO:0000313" key="3">
    <source>
        <dbReference type="EMBL" id="KAG2484639.1"/>
    </source>
</evidence>
<dbReference type="AlphaFoldDB" id="A0A835XRA5"/>
<dbReference type="InterPro" id="IPR011009">
    <property type="entry name" value="Kinase-like_dom_sf"/>
</dbReference>
<dbReference type="SMART" id="SM00220">
    <property type="entry name" value="S_TKc"/>
    <property type="match status" value="1"/>
</dbReference>
<protein>
    <recommendedName>
        <fullName evidence="2">Protein kinase domain-containing protein</fullName>
    </recommendedName>
</protein>
<dbReference type="OrthoDB" id="1711006at2759"/>
<dbReference type="PROSITE" id="PS00108">
    <property type="entry name" value="PROTEIN_KINASE_ST"/>
    <property type="match status" value="1"/>
</dbReference>
<evidence type="ECO:0000313" key="4">
    <source>
        <dbReference type="Proteomes" id="UP000612055"/>
    </source>
</evidence>
<dbReference type="PROSITE" id="PS50011">
    <property type="entry name" value="PROTEIN_KINASE_DOM"/>
    <property type="match status" value="1"/>
</dbReference>
<reference evidence="3" key="1">
    <citation type="journal article" date="2020" name="bioRxiv">
        <title>Comparative genomics of Chlamydomonas.</title>
        <authorList>
            <person name="Craig R.J."/>
            <person name="Hasan A.R."/>
            <person name="Ness R.W."/>
            <person name="Keightley P.D."/>
        </authorList>
    </citation>
    <scope>NUCLEOTIDE SEQUENCE</scope>
    <source>
        <strain evidence="3">CCAP 11/70</strain>
    </source>
</reference>
<feature type="compositionally biased region" description="Low complexity" evidence="1">
    <location>
        <begin position="601"/>
        <end position="618"/>
    </location>
</feature>
<dbReference type="Pfam" id="PF07714">
    <property type="entry name" value="PK_Tyr_Ser-Thr"/>
    <property type="match status" value="1"/>
</dbReference>
<accession>A0A835XRA5</accession>
<dbReference type="PANTHER" id="PTHR44329">
    <property type="entry name" value="SERINE/THREONINE-PROTEIN KINASE TNNI3K-RELATED"/>
    <property type="match status" value="1"/>
</dbReference>
<dbReference type="GO" id="GO:0005524">
    <property type="term" value="F:ATP binding"/>
    <property type="evidence" value="ECO:0007669"/>
    <property type="project" value="InterPro"/>
</dbReference>
<organism evidence="3 4">
    <name type="scientific">Edaphochlamys debaryana</name>
    <dbReference type="NCBI Taxonomy" id="47281"/>
    <lineage>
        <taxon>Eukaryota</taxon>
        <taxon>Viridiplantae</taxon>
        <taxon>Chlorophyta</taxon>
        <taxon>core chlorophytes</taxon>
        <taxon>Chlorophyceae</taxon>
        <taxon>CS clade</taxon>
        <taxon>Chlamydomonadales</taxon>
        <taxon>Chlamydomonadales incertae sedis</taxon>
        <taxon>Edaphochlamys</taxon>
    </lineage>
</organism>
<feature type="compositionally biased region" description="Pro residues" evidence="1">
    <location>
        <begin position="538"/>
        <end position="548"/>
    </location>
</feature>
<feature type="domain" description="Protein kinase" evidence="2">
    <location>
        <begin position="139"/>
        <end position="433"/>
    </location>
</feature>
<feature type="region of interest" description="Disordered" evidence="1">
    <location>
        <begin position="538"/>
        <end position="679"/>
    </location>
</feature>
<proteinExistence type="predicted"/>
<feature type="compositionally biased region" description="Pro residues" evidence="1">
    <location>
        <begin position="570"/>
        <end position="584"/>
    </location>
</feature>
<dbReference type="InterPro" id="IPR051681">
    <property type="entry name" value="Ser/Thr_Kinases-Pseudokinases"/>
</dbReference>
<dbReference type="GO" id="GO:0004674">
    <property type="term" value="F:protein serine/threonine kinase activity"/>
    <property type="evidence" value="ECO:0007669"/>
    <property type="project" value="TreeGrafter"/>
</dbReference>
<dbReference type="Proteomes" id="UP000612055">
    <property type="component" value="Unassembled WGS sequence"/>
</dbReference>
<dbReference type="Gene3D" id="1.10.510.10">
    <property type="entry name" value="Transferase(Phosphotransferase) domain 1"/>
    <property type="match status" value="1"/>
</dbReference>
<name>A0A835XRA5_9CHLO</name>
<keyword evidence="4" id="KW-1185">Reference proteome</keyword>
<evidence type="ECO:0000259" key="2">
    <source>
        <dbReference type="PROSITE" id="PS50011"/>
    </source>
</evidence>
<gene>
    <name evidence="3" type="ORF">HYH03_016592</name>
</gene>
<dbReference type="PANTHER" id="PTHR44329:SF214">
    <property type="entry name" value="PROTEIN KINASE DOMAIN-CONTAINING PROTEIN"/>
    <property type="match status" value="1"/>
</dbReference>
<dbReference type="SUPFAM" id="SSF56112">
    <property type="entry name" value="Protein kinase-like (PK-like)"/>
    <property type="match status" value="1"/>
</dbReference>
<dbReference type="EMBL" id="JAEHOE010000146">
    <property type="protein sequence ID" value="KAG2484639.1"/>
    <property type="molecule type" value="Genomic_DNA"/>
</dbReference>
<sequence length="709" mass="71993">MLSLLPRNQGADVAIKLATSPGGVDKSCLREALISPQLRHPNVVHTYTVRGAMLTAEFLEEIARRATQSSGSTVSRAAPSHARSLPYAPSGQLGTIHEPAALMSASGASIEAGEGPLGAKPCGDGTGGPSSVGAPTGLGAGAGAVGNGGVGGGGPDAPSLPLPHQASGMPAIAGFWPPQPPAESAAASSSTLLWAAPSEDGLGDPRKIRSELEGWPDVLMRVGAAPGKYLLVLVQEFCNQGTLSHAIKRGQFTAQEGVRSELLGRRMLLRSAAEVCRGMINIHTANVIHGDLKPSNVLLAPSRTDRRGFVAKIADFGLVHLLPRGNSKVDSGTWGTPAYAAPEVINGTHAKSSDVYAFGIVLYEMLTRQKPYEGLNPAQIMIGVSFHGLRPDWPDAQWPELAALARRCCAHEPHDRPTFRELEEEMVCMEEALREESRRLSRECTAALSPSASVSASAGLAQPPASTNAAAAAAAAASQLGPASLMASNPDLIFAPSGPNSRTPTAPGYAPPSHPGAPSLLHLPGLLYVPIVGGMPPQPLATPAPPSGPGGLANDDAQAAGTSGDGPQPSTGPPAPGLVPQPRPQEPDAQQAVRPGAKMRPATAPAAGASGPAALGTAAAGGGGAAVSQGGATPEGNHVGAGARPGGRRRGPPTDPELSLSFDQVDRGSAGAAKGEAVSPWTPTAWAEVMTLVEATPGLPQAPEETVDD</sequence>
<dbReference type="InterPro" id="IPR008271">
    <property type="entry name" value="Ser/Thr_kinase_AS"/>
</dbReference>
<dbReference type="InterPro" id="IPR001245">
    <property type="entry name" value="Ser-Thr/Tyr_kinase_cat_dom"/>
</dbReference>
<feature type="region of interest" description="Disordered" evidence="1">
    <location>
        <begin position="492"/>
        <end position="517"/>
    </location>
</feature>